<organism evidence="2 3">
    <name type="scientific">Mesocestoides corti</name>
    <name type="common">Flatworm</name>
    <dbReference type="NCBI Taxonomy" id="53468"/>
    <lineage>
        <taxon>Eukaryota</taxon>
        <taxon>Metazoa</taxon>
        <taxon>Spiralia</taxon>
        <taxon>Lophotrochozoa</taxon>
        <taxon>Platyhelminthes</taxon>
        <taxon>Cestoda</taxon>
        <taxon>Eucestoda</taxon>
        <taxon>Cyclophyllidea</taxon>
        <taxon>Mesocestoididae</taxon>
        <taxon>Mesocestoides</taxon>
    </lineage>
</organism>
<feature type="region of interest" description="Disordered" evidence="1">
    <location>
        <begin position="995"/>
        <end position="1023"/>
    </location>
</feature>
<feature type="compositionally biased region" description="Acidic residues" evidence="1">
    <location>
        <begin position="398"/>
        <end position="417"/>
    </location>
</feature>
<feature type="region of interest" description="Disordered" evidence="1">
    <location>
        <begin position="84"/>
        <end position="114"/>
    </location>
</feature>
<feature type="region of interest" description="Disordered" evidence="1">
    <location>
        <begin position="528"/>
        <end position="577"/>
    </location>
</feature>
<keyword evidence="3" id="KW-1185">Reference proteome</keyword>
<dbReference type="EMBL" id="UXSR01005669">
    <property type="protein sequence ID" value="VDD83230.1"/>
    <property type="molecule type" value="Genomic_DNA"/>
</dbReference>
<feature type="region of interest" description="Disordered" evidence="1">
    <location>
        <begin position="686"/>
        <end position="713"/>
    </location>
</feature>
<feature type="region of interest" description="Disordered" evidence="1">
    <location>
        <begin position="309"/>
        <end position="357"/>
    </location>
</feature>
<proteinExistence type="predicted"/>
<feature type="region of interest" description="Disordered" evidence="1">
    <location>
        <begin position="382"/>
        <end position="445"/>
    </location>
</feature>
<feature type="region of interest" description="Disordered" evidence="1">
    <location>
        <begin position="1"/>
        <end position="39"/>
    </location>
</feature>
<protein>
    <submittedName>
        <fullName evidence="2">Uncharacterized protein</fullName>
    </submittedName>
</protein>
<feature type="compositionally biased region" description="Low complexity" evidence="1">
    <location>
        <begin position="498"/>
        <end position="515"/>
    </location>
</feature>
<feature type="compositionally biased region" description="Basic residues" evidence="1">
    <location>
        <begin position="568"/>
        <end position="577"/>
    </location>
</feature>
<feature type="compositionally biased region" description="Polar residues" evidence="1">
    <location>
        <begin position="1012"/>
        <end position="1022"/>
    </location>
</feature>
<feature type="compositionally biased region" description="Basic residues" evidence="1">
    <location>
        <begin position="470"/>
        <end position="482"/>
    </location>
</feature>
<feature type="compositionally biased region" description="Basic residues" evidence="1">
    <location>
        <begin position="1"/>
        <end position="10"/>
    </location>
</feature>
<feature type="compositionally biased region" description="Basic and acidic residues" evidence="1">
    <location>
        <begin position="693"/>
        <end position="703"/>
    </location>
</feature>
<feature type="compositionally biased region" description="Polar residues" evidence="1">
    <location>
        <begin position="483"/>
        <end position="493"/>
    </location>
</feature>
<sequence length="1187" mass="129225">MLTRKSKKRVSKEVDASSTKSKRHTSDVAPSLNSSDSVCKLESHHKSTLSALSEPASNVINASSITGEKTCTSSDKEALVVATPTKTGDLLPPLDSTEITSENTTPAESLSPLKSGDFNSHLQESVKCTLPPSGKSALRCLAGLPSAHAAVFRFFDDVLQEVLDEIGSTGTVFSSKRQFLLTKLPHRELIEKEKENALYVFGDPKLQNLFDKLAADQAIINEELDKKDAFLAAGNIVRPGVREAIRKRREEKHQQIKRGTIGRLRPNPRPRRFSDMVSPNVEIPVRFARFSRTEKRVRDRATKAAAKKLAQAKSQASYMLKTKTEAKRGRPRKSSCQKHESTKPIFMHTPMTTRPRRSVDIRHHIDWKFCYGGPSEKKLQRVELQSRKRRQPASSHESDEDEMDEAYGNEAEKEVEEDVKRERQLPSSPRSEVPSSEADNPLASKVDDLTLDQLSQKGAFAAEAAAEPKKRSHSILFKRKRQSNTSLGSNTRTSRVESACSPRTRSSSSDSSNAFSGAAKYYSRASAYKSPDPTFVPHQRKKRDRFSGRPPRTLNDSVGEAGGDSRRSSHHKHESHRRLTLLDRVVLGLTCSVVQEGEEIHIKQLHSDDLNILTQRLNETGFFIKSLALKTNANNDAEYNIVLTYAPKLEVSMRQVRKYSPASASFHPAIDYGSVVPLKKARMLPPAYSGTHSDNESRGKRASGDSPPLIRPSSTMDFSRAKIYVAARRRGGVGVEPSRPKFHHPLQRLSMRNLTANNPANSMSASQLLRLKRLHDDQPQLSTATPTSAEPLHQPSQAPKLPAPSHTKFPAADPSAGAVCQAQQLPHSVEVVVPPAVGGSASGGGDDDGTDFELNSLLHLQRPVRNAPGQQLAEHYRLLQGAHLLAGHKAVAHPVKSGPPPAFLQQQRRFNHPPPGMLQYVATTGFPQPPVKRPVIPTLTTTAAAATPPRPFDSSTNSLLTGRSVVSTTTVVTSAASTATPRRPIVHKYHSFRKISPKHQSTAAATAATGNRPASTTVSKPASSQLLKSLLESGGGSSLPRTPSTAAAVPMVTAAPATTTFNQPAHQSRGTWQLGGRAIVLGASITTPSTPLSSSAHRLQAASQPAPALTSPKTDVIPSDSVPQAVLHVSSHHATDRVIAASGPFTGVVPLNYFLKENDKPETRQDSTVRHASTPLLRLSANFRTHS</sequence>
<dbReference type="AlphaFoldDB" id="A0A0R3UN73"/>
<feature type="region of interest" description="Disordered" evidence="1">
    <location>
        <begin position="462"/>
        <end position="515"/>
    </location>
</feature>
<feature type="compositionally biased region" description="Low complexity" evidence="1">
    <location>
        <begin position="426"/>
        <end position="437"/>
    </location>
</feature>
<name>A0A0R3UN73_MESCO</name>
<feature type="compositionally biased region" description="Polar residues" evidence="1">
    <location>
        <begin position="97"/>
        <end position="108"/>
    </location>
</feature>
<gene>
    <name evidence="2" type="ORF">MCOS_LOCUS9233</name>
</gene>
<reference evidence="2 3" key="1">
    <citation type="submission" date="2018-10" db="EMBL/GenBank/DDBJ databases">
        <authorList>
            <consortium name="Pathogen Informatics"/>
        </authorList>
    </citation>
    <scope>NUCLEOTIDE SEQUENCE [LARGE SCALE GENOMIC DNA]</scope>
</reference>
<accession>A0A0R3UN73</accession>
<dbReference type="Proteomes" id="UP000267029">
    <property type="component" value="Unassembled WGS sequence"/>
</dbReference>
<evidence type="ECO:0000256" key="1">
    <source>
        <dbReference type="SAM" id="MobiDB-lite"/>
    </source>
</evidence>
<feature type="region of interest" description="Disordered" evidence="1">
    <location>
        <begin position="780"/>
        <end position="821"/>
    </location>
</feature>
<evidence type="ECO:0000313" key="2">
    <source>
        <dbReference type="EMBL" id="VDD83230.1"/>
    </source>
</evidence>
<evidence type="ECO:0000313" key="3">
    <source>
        <dbReference type="Proteomes" id="UP000267029"/>
    </source>
</evidence>
<dbReference type="OrthoDB" id="6250648at2759"/>